<organism evidence="1 2">
    <name type="scientific">Ajellomyces capsulatus</name>
    <name type="common">Darling's disease fungus</name>
    <name type="synonym">Histoplasma capsulatum</name>
    <dbReference type="NCBI Taxonomy" id="5037"/>
    <lineage>
        <taxon>Eukaryota</taxon>
        <taxon>Fungi</taxon>
        <taxon>Dikarya</taxon>
        <taxon>Ascomycota</taxon>
        <taxon>Pezizomycotina</taxon>
        <taxon>Eurotiomycetes</taxon>
        <taxon>Eurotiomycetidae</taxon>
        <taxon>Onygenales</taxon>
        <taxon>Ajellomycetaceae</taxon>
        <taxon>Histoplasma</taxon>
    </lineage>
</organism>
<evidence type="ECO:0000313" key="1">
    <source>
        <dbReference type="EMBL" id="KAG5288927.1"/>
    </source>
</evidence>
<dbReference type="Proteomes" id="UP000670092">
    <property type="component" value="Unassembled WGS sequence"/>
</dbReference>
<gene>
    <name evidence="1" type="ORF">I7I52_12574</name>
</gene>
<accession>A0A8H7YFW1</accession>
<reference evidence="1 2" key="1">
    <citation type="submission" date="2021-01" db="EMBL/GenBank/DDBJ databases">
        <title>Chromosome-level genome assembly of a human fungal pathogen reveals clustering of transcriptionally co-regulated genes.</title>
        <authorList>
            <person name="Voorhies M."/>
            <person name="Cohen S."/>
            <person name="Shea T.P."/>
            <person name="Petrus S."/>
            <person name="Munoz J.F."/>
            <person name="Poplawski S."/>
            <person name="Goldman W.E."/>
            <person name="Michael T."/>
            <person name="Cuomo C.A."/>
            <person name="Sil A."/>
            <person name="Beyhan S."/>
        </authorList>
    </citation>
    <scope>NUCLEOTIDE SEQUENCE [LARGE SCALE GENOMIC DNA]</scope>
    <source>
        <strain evidence="1 2">G184AR</strain>
    </source>
</reference>
<dbReference type="AlphaFoldDB" id="A0A8H7YFW1"/>
<dbReference type="EMBL" id="JAEVHI010000006">
    <property type="protein sequence ID" value="KAG5288927.1"/>
    <property type="molecule type" value="Genomic_DNA"/>
</dbReference>
<proteinExistence type="predicted"/>
<comment type="caution">
    <text evidence="1">The sequence shown here is derived from an EMBL/GenBank/DDBJ whole genome shotgun (WGS) entry which is preliminary data.</text>
</comment>
<evidence type="ECO:0000313" key="2">
    <source>
        <dbReference type="Proteomes" id="UP000670092"/>
    </source>
</evidence>
<name>A0A8H7YFW1_AJECA</name>
<protein>
    <submittedName>
        <fullName evidence="1">Uncharacterized protein</fullName>
    </submittedName>
</protein>
<dbReference type="OrthoDB" id="4187832at2759"/>
<sequence length="117" mass="12898">MALSSGRIQASRTLHQRSTALASYHIQPFNTSIHMKGFHSHLHSATPAAESFTKYNKPKYFEVRNAATGRRNNHSHSCKHAGKMDPKTLAVKFLDTSGDYLKDNGRQCATGAAIIVT</sequence>
<dbReference type="VEuPathDB" id="FungiDB:I7I52_12574"/>